<protein>
    <submittedName>
        <fullName evidence="5">Cytochrome P450</fullName>
    </submittedName>
</protein>
<sequence length="476" mass="53655">MATVTTTPQPQMIPGPHALPLLGWRMNLLKVYLKPFTYLPWLHRTYGNIVALAQDHPHHICVFGPEMNFRVLANPDLFGTSAAPLVKLPKDTALGRLFYHGLPLQNGERHRQHRRLMQPAFHKKQIAQYHADMALLTQQMLDQWQARATAGATLDVLTEIKQLTQRIAVKTLFGMDDQAEIERIGGLLQALKIAPLALALPLNVPGSPYHRVLRLAKQMEAFTHALITKKRLQPEATDVLSVLVHTHDEDGAQLSDDELMSNIFTLFVAGHETTSHTLTWTLFLLDQHPRICSDLLDELEGTAHGSVPTPEQLMRLSLLDNVIKESLRLLPPASIGVRVTTTACDLGGYPLPAAASVLYSEYVTHRLPELYEHPSCFMPARWGTINRTPYEYLPFSAGHHRCIGAEFATYEMKIVLAMLLQRYRLSLIPNTKVSTNIGMRPSPGIPMQIFPQDRQFRQPPTVRGTIHRLVDIQRSW</sequence>
<evidence type="ECO:0000256" key="2">
    <source>
        <dbReference type="ARBA" id="ARBA00010617"/>
    </source>
</evidence>
<comment type="similarity">
    <text evidence="2 4">Belongs to the cytochrome P450 family.</text>
</comment>
<dbReference type="PRINTS" id="PR00385">
    <property type="entry name" value="P450"/>
</dbReference>
<evidence type="ECO:0000313" key="6">
    <source>
        <dbReference type="Proteomes" id="UP000612362"/>
    </source>
</evidence>
<keyword evidence="3 4" id="KW-0479">Metal-binding</keyword>
<dbReference type="GO" id="GO:0020037">
    <property type="term" value="F:heme binding"/>
    <property type="evidence" value="ECO:0007669"/>
    <property type="project" value="InterPro"/>
</dbReference>
<dbReference type="PANTHER" id="PTHR24305">
    <property type="entry name" value="CYTOCHROME P450"/>
    <property type="match status" value="1"/>
</dbReference>
<dbReference type="InterPro" id="IPR001128">
    <property type="entry name" value="Cyt_P450"/>
</dbReference>
<dbReference type="RefSeq" id="WP_236031735.1">
    <property type="nucleotide sequence ID" value="NZ_BNJF01000004.1"/>
</dbReference>
<feature type="binding site" description="axial binding residue" evidence="3">
    <location>
        <position position="402"/>
    </location>
    <ligand>
        <name>heme</name>
        <dbReference type="ChEBI" id="CHEBI:30413"/>
    </ligand>
    <ligandPart>
        <name>Fe</name>
        <dbReference type="ChEBI" id="CHEBI:18248"/>
    </ligandPart>
</feature>
<dbReference type="InterPro" id="IPR002401">
    <property type="entry name" value="Cyt_P450_E_grp-I"/>
</dbReference>
<comment type="cofactor">
    <cofactor evidence="1 3">
        <name>heme</name>
        <dbReference type="ChEBI" id="CHEBI:30413"/>
    </cofactor>
</comment>
<keyword evidence="6" id="KW-1185">Reference proteome</keyword>
<dbReference type="SUPFAM" id="SSF48264">
    <property type="entry name" value="Cytochrome P450"/>
    <property type="match status" value="1"/>
</dbReference>
<keyword evidence="3 4" id="KW-0408">Iron</keyword>
<keyword evidence="4" id="KW-0503">Monooxygenase</keyword>
<accession>A0A8J3IB20</accession>
<gene>
    <name evidence="5" type="ORF">KSX_69470</name>
</gene>
<dbReference type="InterPro" id="IPR036396">
    <property type="entry name" value="Cyt_P450_sf"/>
</dbReference>
<dbReference type="PRINTS" id="PR00463">
    <property type="entry name" value="EP450I"/>
</dbReference>
<reference evidence="5" key="1">
    <citation type="submission" date="2020-10" db="EMBL/GenBank/DDBJ databases">
        <title>Taxonomic study of unclassified bacteria belonging to the class Ktedonobacteria.</title>
        <authorList>
            <person name="Yabe S."/>
            <person name="Wang C.M."/>
            <person name="Zheng Y."/>
            <person name="Sakai Y."/>
            <person name="Cavaletti L."/>
            <person name="Monciardini P."/>
            <person name="Donadio S."/>
        </authorList>
    </citation>
    <scope>NUCLEOTIDE SEQUENCE</scope>
    <source>
        <strain evidence="5">SOSP1-1</strain>
    </source>
</reference>
<dbReference type="Pfam" id="PF00067">
    <property type="entry name" value="p450"/>
    <property type="match status" value="1"/>
</dbReference>
<dbReference type="GO" id="GO:0004497">
    <property type="term" value="F:monooxygenase activity"/>
    <property type="evidence" value="ECO:0007669"/>
    <property type="project" value="UniProtKB-KW"/>
</dbReference>
<keyword evidence="3 4" id="KW-0349">Heme</keyword>
<dbReference type="Proteomes" id="UP000612362">
    <property type="component" value="Unassembled WGS sequence"/>
</dbReference>
<evidence type="ECO:0000313" key="5">
    <source>
        <dbReference type="EMBL" id="GHO48784.1"/>
    </source>
</evidence>
<dbReference type="GO" id="GO:0005506">
    <property type="term" value="F:iron ion binding"/>
    <property type="evidence" value="ECO:0007669"/>
    <property type="project" value="InterPro"/>
</dbReference>
<dbReference type="Gene3D" id="1.10.630.10">
    <property type="entry name" value="Cytochrome P450"/>
    <property type="match status" value="1"/>
</dbReference>
<keyword evidence="4" id="KW-0560">Oxidoreductase</keyword>
<dbReference type="GO" id="GO:0016705">
    <property type="term" value="F:oxidoreductase activity, acting on paired donors, with incorporation or reduction of molecular oxygen"/>
    <property type="evidence" value="ECO:0007669"/>
    <property type="project" value="InterPro"/>
</dbReference>
<comment type="caution">
    <text evidence="5">The sequence shown here is derived from an EMBL/GenBank/DDBJ whole genome shotgun (WGS) entry which is preliminary data.</text>
</comment>
<dbReference type="AlphaFoldDB" id="A0A8J3IB20"/>
<proteinExistence type="inferred from homology"/>
<dbReference type="PROSITE" id="PS00086">
    <property type="entry name" value="CYTOCHROME_P450"/>
    <property type="match status" value="1"/>
</dbReference>
<name>A0A8J3IB20_9CHLR</name>
<organism evidence="5 6">
    <name type="scientific">Ktedonospora formicarum</name>
    <dbReference type="NCBI Taxonomy" id="2778364"/>
    <lineage>
        <taxon>Bacteria</taxon>
        <taxon>Bacillati</taxon>
        <taxon>Chloroflexota</taxon>
        <taxon>Ktedonobacteria</taxon>
        <taxon>Ktedonobacterales</taxon>
        <taxon>Ktedonobacteraceae</taxon>
        <taxon>Ktedonospora</taxon>
    </lineage>
</organism>
<dbReference type="InterPro" id="IPR050121">
    <property type="entry name" value="Cytochrome_P450_monoxygenase"/>
</dbReference>
<evidence type="ECO:0000256" key="3">
    <source>
        <dbReference type="PIRSR" id="PIRSR602401-1"/>
    </source>
</evidence>
<evidence type="ECO:0000256" key="1">
    <source>
        <dbReference type="ARBA" id="ARBA00001971"/>
    </source>
</evidence>
<dbReference type="InterPro" id="IPR017972">
    <property type="entry name" value="Cyt_P450_CS"/>
</dbReference>
<dbReference type="PANTHER" id="PTHR24305:SF166">
    <property type="entry name" value="CYTOCHROME P450 12A4, MITOCHONDRIAL-RELATED"/>
    <property type="match status" value="1"/>
</dbReference>
<evidence type="ECO:0000256" key="4">
    <source>
        <dbReference type="RuleBase" id="RU000461"/>
    </source>
</evidence>
<dbReference type="EMBL" id="BNJF01000004">
    <property type="protein sequence ID" value="GHO48784.1"/>
    <property type="molecule type" value="Genomic_DNA"/>
</dbReference>